<evidence type="ECO:0000313" key="2">
    <source>
        <dbReference type="Proteomes" id="UP000828390"/>
    </source>
</evidence>
<proteinExistence type="predicted"/>
<reference evidence="1" key="2">
    <citation type="submission" date="2020-11" db="EMBL/GenBank/DDBJ databases">
        <authorList>
            <person name="McCartney M.A."/>
            <person name="Auch B."/>
            <person name="Kono T."/>
            <person name="Mallez S."/>
            <person name="Becker A."/>
            <person name="Gohl D.M."/>
            <person name="Silverstein K.A.T."/>
            <person name="Koren S."/>
            <person name="Bechman K.B."/>
            <person name="Herman A."/>
            <person name="Abrahante J.E."/>
            <person name="Garbe J."/>
        </authorList>
    </citation>
    <scope>NUCLEOTIDE SEQUENCE</scope>
    <source>
        <strain evidence="1">Duluth1</strain>
        <tissue evidence="1">Whole animal</tissue>
    </source>
</reference>
<accession>A0A9D4ESN2</accession>
<name>A0A9D4ESN2_DREPO</name>
<dbReference type="EMBL" id="JAIWYP010000008">
    <property type="protein sequence ID" value="KAH3785054.1"/>
    <property type="molecule type" value="Genomic_DNA"/>
</dbReference>
<evidence type="ECO:0000313" key="1">
    <source>
        <dbReference type="EMBL" id="KAH3785054.1"/>
    </source>
</evidence>
<keyword evidence="2" id="KW-1185">Reference proteome</keyword>
<dbReference type="AlphaFoldDB" id="A0A9D4ESN2"/>
<dbReference type="Proteomes" id="UP000828390">
    <property type="component" value="Unassembled WGS sequence"/>
</dbReference>
<sequence>MLMDIDTEPYGDIFGLTHGFDLDVMEQTIIDDVMAEMSQHTSFPIIMNSVNKQEFEKKLHEMSDHLLDSSVIEATDVSSLLEQFEEASQSLDPSANSCDSNRYEITFHSGIDDNHVADTNGKMKSILNVSEVKPKASQKPSLQFCCR</sequence>
<dbReference type="OrthoDB" id="10047851at2759"/>
<comment type="caution">
    <text evidence="1">The sequence shown here is derived from an EMBL/GenBank/DDBJ whole genome shotgun (WGS) entry which is preliminary data.</text>
</comment>
<organism evidence="1 2">
    <name type="scientific">Dreissena polymorpha</name>
    <name type="common">Zebra mussel</name>
    <name type="synonym">Mytilus polymorpha</name>
    <dbReference type="NCBI Taxonomy" id="45954"/>
    <lineage>
        <taxon>Eukaryota</taxon>
        <taxon>Metazoa</taxon>
        <taxon>Spiralia</taxon>
        <taxon>Lophotrochozoa</taxon>
        <taxon>Mollusca</taxon>
        <taxon>Bivalvia</taxon>
        <taxon>Autobranchia</taxon>
        <taxon>Heteroconchia</taxon>
        <taxon>Euheterodonta</taxon>
        <taxon>Imparidentia</taxon>
        <taxon>Neoheterodontei</taxon>
        <taxon>Myida</taxon>
        <taxon>Dreissenoidea</taxon>
        <taxon>Dreissenidae</taxon>
        <taxon>Dreissena</taxon>
    </lineage>
</organism>
<gene>
    <name evidence="1" type="ORF">DPMN_163137</name>
</gene>
<reference evidence="1" key="1">
    <citation type="journal article" date="2019" name="bioRxiv">
        <title>The Genome of the Zebra Mussel, Dreissena polymorpha: A Resource for Invasive Species Research.</title>
        <authorList>
            <person name="McCartney M.A."/>
            <person name="Auch B."/>
            <person name="Kono T."/>
            <person name="Mallez S."/>
            <person name="Zhang Y."/>
            <person name="Obille A."/>
            <person name="Becker A."/>
            <person name="Abrahante J.E."/>
            <person name="Garbe J."/>
            <person name="Badalamenti J.P."/>
            <person name="Herman A."/>
            <person name="Mangelson H."/>
            <person name="Liachko I."/>
            <person name="Sullivan S."/>
            <person name="Sone E.D."/>
            <person name="Koren S."/>
            <person name="Silverstein K.A.T."/>
            <person name="Beckman K.B."/>
            <person name="Gohl D.M."/>
        </authorList>
    </citation>
    <scope>NUCLEOTIDE SEQUENCE</scope>
    <source>
        <strain evidence="1">Duluth1</strain>
        <tissue evidence="1">Whole animal</tissue>
    </source>
</reference>
<protein>
    <submittedName>
        <fullName evidence="1">Uncharacterized protein</fullName>
    </submittedName>
</protein>